<gene>
    <name evidence="2" type="ORF">P7K49_017338</name>
</gene>
<dbReference type="Proteomes" id="UP001266305">
    <property type="component" value="Unassembled WGS sequence"/>
</dbReference>
<feature type="compositionally biased region" description="Basic residues" evidence="1">
    <location>
        <begin position="37"/>
        <end position="48"/>
    </location>
</feature>
<feature type="non-terminal residue" evidence="2">
    <location>
        <position position="278"/>
    </location>
</feature>
<evidence type="ECO:0000313" key="3">
    <source>
        <dbReference type="Proteomes" id="UP001266305"/>
    </source>
</evidence>
<comment type="caution">
    <text evidence="2">The sequence shown here is derived from an EMBL/GenBank/DDBJ whole genome shotgun (WGS) entry which is preliminary data.</text>
</comment>
<protein>
    <submittedName>
        <fullName evidence="2">Uncharacterized protein</fullName>
    </submittedName>
</protein>
<evidence type="ECO:0000313" key="2">
    <source>
        <dbReference type="EMBL" id="KAK2103482.1"/>
    </source>
</evidence>
<dbReference type="EMBL" id="JASSZA010000008">
    <property type="protein sequence ID" value="KAK2103482.1"/>
    <property type="molecule type" value="Genomic_DNA"/>
</dbReference>
<keyword evidence="3" id="KW-1185">Reference proteome</keyword>
<feature type="region of interest" description="Disordered" evidence="1">
    <location>
        <begin position="20"/>
        <end position="52"/>
    </location>
</feature>
<sequence length="278" mass="30794">MRNRSWFLWKMDARNFSSALSPDTDIFPSSPAGGARKGSRARSRRHGRDRPAGPAWAALWRLRLVGSDWKMARGAEASAGSSEAAWAAVPFRQEEVARRLKRATASPPPPPPEKGLPPPRPRPPHPGAPCAHQFRRVHETRARAGTPSRPLLALTQLPSARPICSVPRTRGLEALSQLAPRPQNSGRSRRPRASPRLAWDRTRARRIAPAASAQLQTRASPWGQRLRLALGAAPANHTGGASWETRTLTGMTIPEKDLRQRATNFRSWNDFEEQNSRN</sequence>
<feature type="region of interest" description="Disordered" evidence="1">
    <location>
        <begin position="97"/>
        <end position="131"/>
    </location>
</feature>
<evidence type="ECO:0000256" key="1">
    <source>
        <dbReference type="SAM" id="MobiDB-lite"/>
    </source>
</evidence>
<accession>A0ABQ9V2N4</accession>
<name>A0ABQ9V2N4_SAGOE</name>
<proteinExistence type="predicted"/>
<organism evidence="2 3">
    <name type="scientific">Saguinus oedipus</name>
    <name type="common">Cotton-top tamarin</name>
    <name type="synonym">Oedipomidas oedipus</name>
    <dbReference type="NCBI Taxonomy" id="9490"/>
    <lineage>
        <taxon>Eukaryota</taxon>
        <taxon>Metazoa</taxon>
        <taxon>Chordata</taxon>
        <taxon>Craniata</taxon>
        <taxon>Vertebrata</taxon>
        <taxon>Euteleostomi</taxon>
        <taxon>Mammalia</taxon>
        <taxon>Eutheria</taxon>
        <taxon>Euarchontoglires</taxon>
        <taxon>Primates</taxon>
        <taxon>Haplorrhini</taxon>
        <taxon>Platyrrhini</taxon>
        <taxon>Cebidae</taxon>
        <taxon>Callitrichinae</taxon>
        <taxon>Saguinus</taxon>
    </lineage>
</organism>
<reference evidence="2 3" key="1">
    <citation type="submission" date="2023-05" db="EMBL/GenBank/DDBJ databases">
        <title>B98-5 Cell Line De Novo Hybrid Assembly: An Optical Mapping Approach.</title>
        <authorList>
            <person name="Kananen K."/>
            <person name="Auerbach J.A."/>
            <person name="Kautto E."/>
            <person name="Blachly J.S."/>
        </authorList>
    </citation>
    <scope>NUCLEOTIDE SEQUENCE [LARGE SCALE GENOMIC DNA]</scope>
    <source>
        <strain evidence="2">B95-8</strain>
        <tissue evidence="2">Cell line</tissue>
    </source>
</reference>
<feature type="region of interest" description="Disordered" evidence="1">
    <location>
        <begin position="174"/>
        <end position="196"/>
    </location>
</feature>
<feature type="compositionally biased region" description="Pro residues" evidence="1">
    <location>
        <begin position="106"/>
        <end position="127"/>
    </location>
</feature>